<keyword evidence="3 7" id="KW-1133">Transmembrane helix</keyword>
<dbReference type="GeneID" id="113146886"/>
<dbReference type="RefSeq" id="XP_026191346.1">
    <property type="nucleotide sequence ID" value="XM_026335561.1"/>
</dbReference>
<comment type="similarity">
    <text evidence="6">Belongs to the GOT1 family.</text>
</comment>
<name>A0A6P6RU35_9EIME</name>
<feature type="transmembrane region" description="Helical" evidence="7">
    <location>
        <begin position="31"/>
        <end position="48"/>
    </location>
</feature>
<dbReference type="PANTHER" id="PTHR21493">
    <property type="entry name" value="CGI-141-RELATED/LIPASE CONTAINING PROTEIN"/>
    <property type="match status" value="1"/>
</dbReference>
<evidence type="ECO:0000256" key="7">
    <source>
        <dbReference type="SAM" id="Phobius"/>
    </source>
</evidence>
<dbReference type="GO" id="GO:0042147">
    <property type="term" value="P:retrograde transport, endosome to Golgi"/>
    <property type="evidence" value="ECO:0007669"/>
    <property type="project" value="InterPro"/>
</dbReference>
<evidence type="ECO:0000256" key="1">
    <source>
        <dbReference type="ARBA" id="ARBA00004653"/>
    </source>
</evidence>
<feature type="transmembrane region" description="Helical" evidence="7">
    <location>
        <begin position="68"/>
        <end position="90"/>
    </location>
</feature>
<evidence type="ECO:0000256" key="6">
    <source>
        <dbReference type="ARBA" id="ARBA00025799"/>
    </source>
</evidence>
<gene>
    <name evidence="9" type="primary">LOC113146886</name>
</gene>
<sequence length="139" mass="15085">MLSDGQRIGVGLCLLGLSLGFVGVLCFLDRALLTLGNLAFMSGIGLVLGAKKTLRFFVLKPHKWKASLLYILGVLMIALGYALIGLPLQLYGLLRLFASFLPQVLGAVRLSPIGCWVLQLPGFKQCTKWVLDGDKQLPL</sequence>
<feature type="transmembrane region" description="Helical" evidence="7">
    <location>
        <begin position="7"/>
        <end position="25"/>
    </location>
</feature>
<evidence type="ECO:0000256" key="3">
    <source>
        <dbReference type="ARBA" id="ARBA00022989"/>
    </source>
</evidence>
<dbReference type="PANTHER" id="PTHR21493:SF9">
    <property type="entry name" value="GOLGI TRANSPORT PROTEIN 1-RELATED"/>
    <property type="match status" value="1"/>
</dbReference>
<organism evidence="8 9">
    <name type="scientific">Cyclospora cayetanensis</name>
    <dbReference type="NCBI Taxonomy" id="88456"/>
    <lineage>
        <taxon>Eukaryota</taxon>
        <taxon>Sar</taxon>
        <taxon>Alveolata</taxon>
        <taxon>Apicomplexa</taxon>
        <taxon>Conoidasida</taxon>
        <taxon>Coccidia</taxon>
        <taxon>Eucoccidiorida</taxon>
        <taxon>Eimeriorina</taxon>
        <taxon>Eimeriidae</taxon>
        <taxon>Cyclospora</taxon>
    </lineage>
</organism>
<keyword evidence="5 7" id="KW-0472">Membrane</keyword>
<dbReference type="GO" id="GO:0005829">
    <property type="term" value="C:cytosol"/>
    <property type="evidence" value="ECO:0007669"/>
    <property type="project" value="GOC"/>
</dbReference>
<dbReference type="Pfam" id="PF04178">
    <property type="entry name" value="Got1"/>
    <property type="match status" value="1"/>
</dbReference>
<reference evidence="9" key="1">
    <citation type="submission" date="2025-08" db="UniProtKB">
        <authorList>
            <consortium name="RefSeq"/>
        </authorList>
    </citation>
    <scope>IDENTIFICATION</scope>
</reference>
<protein>
    <submittedName>
        <fullName evidence="9">Vesicle transport protein GOT1B-like</fullName>
    </submittedName>
</protein>
<evidence type="ECO:0000313" key="9">
    <source>
        <dbReference type="RefSeq" id="XP_026191346.1"/>
    </source>
</evidence>
<dbReference type="Proteomes" id="UP000515125">
    <property type="component" value="Unplaced"/>
</dbReference>
<comment type="subcellular location">
    <subcellularLocation>
        <location evidence="1">Golgi apparatus membrane</location>
        <topology evidence="1">Multi-pass membrane protein</topology>
    </subcellularLocation>
</comment>
<evidence type="ECO:0000256" key="2">
    <source>
        <dbReference type="ARBA" id="ARBA00022692"/>
    </source>
</evidence>
<dbReference type="OrthoDB" id="204784at2759"/>
<keyword evidence="4" id="KW-0333">Golgi apparatus</keyword>
<evidence type="ECO:0000256" key="4">
    <source>
        <dbReference type="ARBA" id="ARBA00023034"/>
    </source>
</evidence>
<proteinExistence type="inferred from homology"/>
<accession>A0A6P6RU35</accession>
<dbReference type="InterPro" id="IPR045176">
    <property type="entry name" value="Got1"/>
</dbReference>
<evidence type="ECO:0000256" key="5">
    <source>
        <dbReference type="ARBA" id="ARBA00023136"/>
    </source>
</evidence>
<dbReference type="AlphaFoldDB" id="A0A6P6RU35"/>
<evidence type="ECO:0000313" key="8">
    <source>
        <dbReference type="Proteomes" id="UP000515125"/>
    </source>
</evidence>
<keyword evidence="8" id="KW-1185">Reference proteome</keyword>
<keyword evidence="2 7" id="KW-0812">Transmembrane</keyword>
<dbReference type="InterPro" id="IPR007305">
    <property type="entry name" value="Vesicle_transpt_Got1/SFT2"/>
</dbReference>
<dbReference type="GO" id="GO:0000139">
    <property type="term" value="C:Golgi membrane"/>
    <property type="evidence" value="ECO:0007669"/>
    <property type="project" value="UniProtKB-SubCell"/>
</dbReference>
<dbReference type="GO" id="GO:0006888">
    <property type="term" value="P:endoplasmic reticulum to Golgi vesicle-mediated transport"/>
    <property type="evidence" value="ECO:0007669"/>
    <property type="project" value="InterPro"/>
</dbReference>